<feature type="transmembrane region" description="Helical" evidence="8">
    <location>
        <begin position="226"/>
        <end position="247"/>
    </location>
</feature>
<keyword evidence="5 8" id="KW-0812">Transmembrane</keyword>
<proteinExistence type="predicted"/>
<dbReference type="PANTHER" id="PTHR33908:SF11">
    <property type="entry name" value="MEMBRANE PROTEIN"/>
    <property type="match status" value="1"/>
</dbReference>
<comment type="caution">
    <text evidence="9">The sequence shown here is derived from an EMBL/GenBank/DDBJ whole genome shotgun (WGS) entry which is preliminary data.</text>
</comment>
<protein>
    <submittedName>
        <fullName evidence="9">Uncharacterized protein</fullName>
    </submittedName>
</protein>
<sequence>MVVMNGRRWWDPKGMLFWQIVMTICAWGFIVALHLDNDGLWFQGDAPRHAANGVFWSDFLGRLPTSPRDFAFSYYARYPVVNPTAYPPIFYLLEAMAYRVFGVSPFVAKGLVLASVLLGSLYLVVWLRRWVAEEAGWAGSLFILQPAIIGWGNVIMLNVPSMVLGVAALYHWRRWLEAPASGHLYAAAALATLAALTYLLAAVVPVVMLAWCVWGRRWDLFRQRRLWIVAGAAAISIGVWVLMTMRWDPHWAPGPLTGPGFYLRHLPGWFVTVPVIVLAAVGLGLGLVGRASRREVAFLSLWIVLAYVWFTAISLKMNGGISLDDIRYTMLLVPPIVLLAAVGVENGLRLVVGAREGRAEWPRLMPWAAVLALHVWLAAAVSVPRVAGFREIVRFVGEIAPSARVFYDGAYDGVFSFNALAAGTGFRRGVVLGRKLLYATQSVPSFGPVEIAPSPGGIRESLRFRCGCRILVIERQIEPRLKRSAAAANLREVVAREPARLIRSFRVEAGSVTDVDVYEWRSVESAPSTIDLPFPSLGNNGRVQLKPLQY</sequence>
<feature type="transmembrane region" description="Helical" evidence="8">
    <location>
        <begin position="106"/>
        <end position="127"/>
    </location>
</feature>
<gene>
    <name evidence="9" type="ORF">E6H03_03135</name>
</gene>
<keyword evidence="7 8" id="KW-0472">Membrane</keyword>
<keyword evidence="6 8" id="KW-1133">Transmembrane helix</keyword>
<evidence type="ECO:0000256" key="2">
    <source>
        <dbReference type="ARBA" id="ARBA00022475"/>
    </source>
</evidence>
<feature type="transmembrane region" description="Helical" evidence="8">
    <location>
        <begin position="296"/>
        <end position="314"/>
    </location>
</feature>
<evidence type="ECO:0000256" key="6">
    <source>
        <dbReference type="ARBA" id="ARBA00022989"/>
    </source>
</evidence>
<dbReference type="EMBL" id="VBAN01000092">
    <property type="protein sequence ID" value="TMI83775.1"/>
    <property type="molecule type" value="Genomic_DNA"/>
</dbReference>
<dbReference type="GO" id="GO:0009103">
    <property type="term" value="P:lipopolysaccharide biosynthetic process"/>
    <property type="evidence" value="ECO:0007669"/>
    <property type="project" value="UniProtKB-ARBA"/>
</dbReference>
<dbReference type="AlphaFoldDB" id="A0A537JJR3"/>
<dbReference type="GO" id="GO:0016763">
    <property type="term" value="F:pentosyltransferase activity"/>
    <property type="evidence" value="ECO:0007669"/>
    <property type="project" value="TreeGrafter"/>
</dbReference>
<dbReference type="Proteomes" id="UP000318093">
    <property type="component" value="Unassembled WGS sequence"/>
</dbReference>
<dbReference type="GO" id="GO:0005886">
    <property type="term" value="C:plasma membrane"/>
    <property type="evidence" value="ECO:0007669"/>
    <property type="project" value="UniProtKB-SubCell"/>
</dbReference>
<feature type="transmembrane region" description="Helical" evidence="8">
    <location>
        <begin position="148"/>
        <end position="172"/>
    </location>
</feature>
<dbReference type="PANTHER" id="PTHR33908">
    <property type="entry name" value="MANNOSYLTRANSFERASE YKCB-RELATED"/>
    <property type="match status" value="1"/>
</dbReference>
<keyword evidence="3" id="KW-0328">Glycosyltransferase</keyword>
<keyword evidence="2" id="KW-1003">Cell membrane</keyword>
<name>A0A537JJR3_9BACT</name>
<feature type="transmembrane region" description="Helical" evidence="8">
    <location>
        <begin position="326"/>
        <end position="344"/>
    </location>
</feature>
<evidence type="ECO:0000256" key="1">
    <source>
        <dbReference type="ARBA" id="ARBA00004651"/>
    </source>
</evidence>
<keyword evidence="4" id="KW-0808">Transferase</keyword>
<accession>A0A537JJR3</accession>
<evidence type="ECO:0000256" key="8">
    <source>
        <dbReference type="SAM" id="Phobius"/>
    </source>
</evidence>
<feature type="transmembrane region" description="Helical" evidence="8">
    <location>
        <begin position="16"/>
        <end position="35"/>
    </location>
</feature>
<comment type="subcellular location">
    <subcellularLocation>
        <location evidence="1">Cell membrane</location>
        <topology evidence="1">Multi-pass membrane protein</topology>
    </subcellularLocation>
</comment>
<evidence type="ECO:0000313" key="9">
    <source>
        <dbReference type="EMBL" id="TMI83775.1"/>
    </source>
</evidence>
<feature type="transmembrane region" description="Helical" evidence="8">
    <location>
        <begin position="267"/>
        <end position="289"/>
    </location>
</feature>
<evidence type="ECO:0000256" key="4">
    <source>
        <dbReference type="ARBA" id="ARBA00022679"/>
    </source>
</evidence>
<organism evidence="9 10">
    <name type="scientific">Candidatus Segetimicrobium genomatis</name>
    <dbReference type="NCBI Taxonomy" id="2569760"/>
    <lineage>
        <taxon>Bacteria</taxon>
        <taxon>Bacillati</taxon>
        <taxon>Candidatus Sysuimicrobiota</taxon>
        <taxon>Candidatus Sysuimicrobiia</taxon>
        <taxon>Candidatus Sysuimicrobiales</taxon>
        <taxon>Candidatus Segetimicrobiaceae</taxon>
        <taxon>Candidatus Segetimicrobium</taxon>
    </lineage>
</organism>
<evidence type="ECO:0000256" key="5">
    <source>
        <dbReference type="ARBA" id="ARBA00022692"/>
    </source>
</evidence>
<feature type="transmembrane region" description="Helical" evidence="8">
    <location>
        <begin position="364"/>
        <end position="383"/>
    </location>
</feature>
<reference evidence="9 10" key="1">
    <citation type="journal article" date="2019" name="Nat. Microbiol.">
        <title>Mediterranean grassland soil C-N compound turnover is dependent on rainfall and depth, and is mediated by genomically divergent microorganisms.</title>
        <authorList>
            <person name="Diamond S."/>
            <person name="Andeer P.F."/>
            <person name="Li Z."/>
            <person name="Crits-Christoph A."/>
            <person name="Burstein D."/>
            <person name="Anantharaman K."/>
            <person name="Lane K.R."/>
            <person name="Thomas B.C."/>
            <person name="Pan C."/>
            <person name="Northen T.R."/>
            <person name="Banfield J.F."/>
        </authorList>
    </citation>
    <scope>NUCLEOTIDE SEQUENCE [LARGE SCALE GENOMIC DNA]</scope>
    <source>
        <strain evidence="9">NP_6</strain>
    </source>
</reference>
<feature type="transmembrane region" description="Helical" evidence="8">
    <location>
        <begin position="184"/>
        <end position="214"/>
    </location>
</feature>
<evidence type="ECO:0000313" key="10">
    <source>
        <dbReference type="Proteomes" id="UP000318093"/>
    </source>
</evidence>
<evidence type="ECO:0000256" key="3">
    <source>
        <dbReference type="ARBA" id="ARBA00022676"/>
    </source>
</evidence>
<evidence type="ECO:0000256" key="7">
    <source>
        <dbReference type="ARBA" id="ARBA00023136"/>
    </source>
</evidence>
<dbReference type="InterPro" id="IPR050297">
    <property type="entry name" value="LipidA_mod_glycosyltrf_83"/>
</dbReference>